<accession>A0ACB8BWH5</accession>
<protein>
    <submittedName>
        <fullName evidence="1">Uncharacterized protein</fullName>
    </submittedName>
</protein>
<name>A0ACB8BWH5_9AGAM</name>
<evidence type="ECO:0000313" key="1">
    <source>
        <dbReference type="EMBL" id="KAH7929218.1"/>
    </source>
</evidence>
<evidence type="ECO:0000313" key="2">
    <source>
        <dbReference type="Proteomes" id="UP000790709"/>
    </source>
</evidence>
<comment type="caution">
    <text evidence="1">The sequence shown here is derived from an EMBL/GenBank/DDBJ whole genome shotgun (WGS) entry which is preliminary data.</text>
</comment>
<gene>
    <name evidence="1" type="ORF">BV22DRAFT_1125979</name>
</gene>
<organism evidence="1 2">
    <name type="scientific">Leucogyrophana mollusca</name>
    <dbReference type="NCBI Taxonomy" id="85980"/>
    <lineage>
        <taxon>Eukaryota</taxon>
        <taxon>Fungi</taxon>
        <taxon>Dikarya</taxon>
        <taxon>Basidiomycota</taxon>
        <taxon>Agaricomycotina</taxon>
        <taxon>Agaricomycetes</taxon>
        <taxon>Agaricomycetidae</taxon>
        <taxon>Boletales</taxon>
        <taxon>Boletales incertae sedis</taxon>
        <taxon>Leucogyrophana</taxon>
    </lineage>
</organism>
<proteinExistence type="predicted"/>
<dbReference type="Proteomes" id="UP000790709">
    <property type="component" value="Unassembled WGS sequence"/>
</dbReference>
<dbReference type="EMBL" id="MU266344">
    <property type="protein sequence ID" value="KAH7929218.1"/>
    <property type="molecule type" value="Genomic_DNA"/>
</dbReference>
<sequence>MSTTPSTASEYANSLPQATYGRNRQSIADIEQQLYQIFNDHPDADTDTDGEPRVPAVALVDSSSFSSSTSLFRRSRAPSSPTSPISSGLFPPTFSPPSCPHSRAQSQPFNSIAFYTSPDRDPHPGDTSPDADASFDYPTRRDDHSTNIMDSISSLSMPRSASASDSDREDEDESALGLVLDRSAASSTASLAPLDCLDALQKANADLARKLVDAQRTLQNKLLEHDVDLDEMQGRIDELRSELTATKREGKELRGKEHTNSTQIAALESEIAKLQKSLENARTSYQSLQKKYQEQCAESERYRNHLRRRDESIKDYADTAALHVFEAAKWDREHERYEEHLAHAAGELAVAQQAHTQLDEQKQENLMLEETIDRLRYDMDEVRSGASAVGGGGPGSGASSAANSMSKRLGAELMGKIGAAGWGMEDEGEESEEEGTEGEEEDVIQTIITRKKRKITGRANKDKDRVETITFSETKEYCDASVQHGVPTAASEVQTDAIPTSTSAVQTSPSAYSVHAETQTDAPVPIYTSETQIQTQASLFAHEMQIQTDLEPEPEKAQTQSFVVQTETAEKEPEPAPLPRITTSVDIQTEPEYEHEISRSPSPHSISAEEEDALASSSSTVLPPTPKAPAEHKHAHTDLLPSYHSVAEQDQDASADDPDWRVLKKWHKGLNIPFEGRVQLSEDTVEEWRALKDELGVECAIIDKLVETSSAKAGRSRRNRFYNIYNTYVYGGARKAGGNEGEGDGDGGPRLAVYTHRVGLVGNEIEAYKSEVINNRQSMEDEYPVKTSTASCSSQLLPLDSRVGLVSQKYFPLHFIMSRVLPPPSTTIKCLSYGSRSGMTRSKPNLISHRSLWNGSGRCALRGGHG</sequence>
<reference evidence="1" key="1">
    <citation type="journal article" date="2021" name="New Phytol.">
        <title>Evolutionary innovations through gain and loss of genes in the ectomycorrhizal Boletales.</title>
        <authorList>
            <person name="Wu G."/>
            <person name="Miyauchi S."/>
            <person name="Morin E."/>
            <person name="Kuo A."/>
            <person name="Drula E."/>
            <person name="Varga T."/>
            <person name="Kohler A."/>
            <person name="Feng B."/>
            <person name="Cao Y."/>
            <person name="Lipzen A."/>
            <person name="Daum C."/>
            <person name="Hundley H."/>
            <person name="Pangilinan J."/>
            <person name="Johnson J."/>
            <person name="Barry K."/>
            <person name="LaButti K."/>
            <person name="Ng V."/>
            <person name="Ahrendt S."/>
            <person name="Min B."/>
            <person name="Choi I.G."/>
            <person name="Park H."/>
            <person name="Plett J.M."/>
            <person name="Magnuson J."/>
            <person name="Spatafora J.W."/>
            <person name="Nagy L.G."/>
            <person name="Henrissat B."/>
            <person name="Grigoriev I.V."/>
            <person name="Yang Z.L."/>
            <person name="Xu J."/>
            <person name="Martin F.M."/>
        </authorList>
    </citation>
    <scope>NUCLEOTIDE SEQUENCE</scope>
    <source>
        <strain evidence="1">KUC20120723A-06</strain>
    </source>
</reference>
<keyword evidence="2" id="KW-1185">Reference proteome</keyword>